<evidence type="ECO:0000259" key="1">
    <source>
        <dbReference type="PROSITE" id="PS50878"/>
    </source>
</evidence>
<accession>A0A9J5ZCY2</accession>
<proteinExistence type="predicted"/>
<keyword evidence="3" id="KW-1185">Reference proteome</keyword>
<reference evidence="2 3" key="1">
    <citation type="submission" date="2020-09" db="EMBL/GenBank/DDBJ databases">
        <title>De no assembly of potato wild relative species, Solanum commersonii.</title>
        <authorList>
            <person name="Cho K."/>
        </authorList>
    </citation>
    <scope>NUCLEOTIDE SEQUENCE [LARGE SCALE GENOMIC DNA]</scope>
    <source>
        <strain evidence="2">LZ3.2</strain>
        <tissue evidence="2">Leaf</tissue>
    </source>
</reference>
<gene>
    <name evidence="2" type="ORF">H5410_021787</name>
</gene>
<evidence type="ECO:0000313" key="3">
    <source>
        <dbReference type="Proteomes" id="UP000824120"/>
    </source>
</evidence>
<comment type="caution">
    <text evidence="2">The sequence shown here is derived from an EMBL/GenBank/DDBJ whole genome shotgun (WGS) entry which is preliminary data.</text>
</comment>
<sequence length="408" mass="47438">MKKAYDRVSWFYLMKVLRKISFSEVFDDIIWRIIANNCAEVLSKGSNSLFYDDQYVGYGMPKWSANLNNFSYEDDTIIFAAADENSLKIIMKVLGRYESQLGQLINKGKSAWYMHQNTSVLLRGISRGQFQITYLGCPITHAKKRMSDLIKKNIFLARVEGGLGFRSLFDVFKAMFESYGGNLELDIREMMNDEGWDSGKIQQALLEKITGHVQEHLRNFILPSPEIVQHIFLTWEIAREVCNHFANFVGLTGPWIKIKHCTEVEKCFGNEKFKTIMKAKSRNIILYGSFYPVEKKLFWRYVVVKGKRLLVSTNLFAEALAIKEGIQLKLDINLLPLIVETNSLTMINILEERWEVPWSVAMEVETIKIMREDTYMVENFQDLPMRAKKLINMDEMNMPHLRLSLIDN</sequence>
<dbReference type="InterPro" id="IPR000477">
    <property type="entry name" value="RT_dom"/>
</dbReference>
<protein>
    <recommendedName>
        <fullName evidence="1">Reverse transcriptase domain-containing protein</fullName>
    </recommendedName>
</protein>
<dbReference type="OrthoDB" id="1743666at2759"/>
<dbReference type="CDD" id="cd06222">
    <property type="entry name" value="RNase_H_like"/>
    <property type="match status" value="1"/>
</dbReference>
<dbReference type="InterPro" id="IPR044730">
    <property type="entry name" value="RNase_H-like_dom_plant"/>
</dbReference>
<feature type="domain" description="Reverse transcriptase" evidence="1">
    <location>
        <begin position="1"/>
        <end position="139"/>
    </location>
</feature>
<dbReference type="Proteomes" id="UP000824120">
    <property type="component" value="Chromosome 4"/>
</dbReference>
<dbReference type="AlphaFoldDB" id="A0A9J5ZCY2"/>
<dbReference type="EMBL" id="JACXVP010000004">
    <property type="protein sequence ID" value="KAG5610506.1"/>
    <property type="molecule type" value="Genomic_DNA"/>
</dbReference>
<organism evidence="2 3">
    <name type="scientific">Solanum commersonii</name>
    <name type="common">Commerson's wild potato</name>
    <name type="synonym">Commerson's nightshade</name>
    <dbReference type="NCBI Taxonomy" id="4109"/>
    <lineage>
        <taxon>Eukaryota</taxon>
        <taxon>Viridiplantae</taxon>
        <taxon>Streptophyta</taxon>
        <taxon>Embryophyta</taxon>
        <taxon>Tracheophyta</taxon>
        <taxon>Spermatophyta</taxon>
        <taxon>Magnoliopsida</taxon>
        <taxon>eudicotyledons</taxon>
        <taxon>Gunneridae</taxon>
        <taxon>Pentapetalae</taxon>
        <taxon>asterids</taxon>
        <taxon>lamiids</taxon>
        <taxon>Solanales</taxon>
        <taxon>Solanaceae</taxon>
        <taxon>Solanoideae</taxon>
        <taxon>Solaneae</taxon>
        <taxon>Solanum</taxon>
    </lineage>
</organism>
<name>A0A9J5ZCY2_SOLCO</name>
<dbReference type="PROSITE" id="PS50878">
    <property type="entry name" value="RT_POL"/>
    <property type="match status" value="1"/>
</dbReference>
<evidence type="ECO:0000313" key="2">
    <source>
        <dbReference type="EMBL" id="KAG5610506.1"/>
    </source>
</evidence>